<dbReference type="OrthoDB" id="26679at2759"/>
<feature type="compositionally biased region" description="Acidic residues" evidence="1">
    <location>
        <begin position="821"/>
        <end position="832"/>
    </location>
</feature>
<name>A0A2J7RHK6_9NEOP</name>
<feature type="non-terminal residue" evidence="3">
    <location>
        <position position="860"/>
    </location>
</feature>
<feature type="compositionally biased region" description="Basic and acidic residues" evidence="1">
    <location>
        <begin position="285"/>
        <end position="298"/>
    </location>
</feature>
<feature type="compositionally biased region" description="Basic and acidic residues" evidence="1">
    <location>
        <begin position="322"/>
        <end position="339"/>
    </location>
</feature>
<protein>
    <recommendedName>
        <fullName evidence="2">LysM domain-containing protein</fullName>
    </recommendedName>
</protein>
<dbReference type="CDD" id="cd00118">
    <property type="entry name" value="LysM"/>
    <property type="match status" value="1"/>
</dbReference>
<dbReference type="AlphaFoldDB" id="A0A2J7RHK6"/>
<dbReference type="Proteomes" id="UP000235965">
    <property type="component" value="Unassembled WGS sequence"/>
</dbReference>
<dbReference type="InterPro" id="IPR018392">
    <property type="entry name" value="LysM"/>
</dbReference>
<feature type="region of interest" description="Disordered" evidence="1">
    <location>
        <begin position="284"/>
        <end position="353"/>
    </location>
</feature>
<dbReference type="InParanoid" id="A0A2J7RHK6"/>
<dbReference type="STRING" id="105785.A0A2J7RHK6"/>
<dbReference type="Gene3D" id="3.10.350.10">
    <property type="entry name" value="LysM domain"/>
    <property type="match status" value="1"/>
</dbReference>
<feature type="region of interest" description="Disordered" evidence="1">
    <location>
        <begin position="693"/>
        <end position="712"/>
    </location>
</feature>
<dbReference type="SUPFAM" id="SSF54106">
    <property type="entry name" value="LysM domain"/>
    <property type="match status" value="1"/>
</dbReference>
<feature type="compositionally biased region" description="Polar residues" evidence="1">
    <location>
        <begin position="592"/>
        <end position="612"/>
    </location>
</feature>
<evidence type="ECO:0000313" key="3">
    <source>
        <dbReference type="EMBL" id="PNF40313.1"/>
    </source>
</evidence>
<organism evidence="3 4">
    <name type="scientific">Cryptotermes secundus</name>
    <dbReference type="NCBI Taxonomy" id="105785"/>
    <lineage>
        <taxon>Eukaryota</taxon>
        <taxon>Metazoa</taxon>
        <taxon>Ecdysozoa</taxon>
        <taxon>Arthropoda</taxon>
        <taxon>Hexapoda</taxon>
        <taxon>Insecta</taxon>
        <taxon>Pterygota</taxon>
        <taxon>Neoptera</taxon>
        <taxon>Polyneoptera</taxon>
        <taxon>Dictyoptera</taxon>
        <taxon>Blattodea</taxon>
        <taxon>Blattoidea</taxon>
        <taxon>Termitoidae</taxon>
        <taxon>Kalotermitidae</taxon>
        <taxon>Cryptotermitinae</taxon>
        <taxon>Cryptotermes</taxon>
    </lineage>
</organism>
<feature type="compositionally biased region" description="Basic and acidic residues" evidence="1">
    <location>
        <begin position="838"/>
        <end position="860"/>
    </location>
</feature>
<dbReference type="EMBL" id="NEVH01003741">
    <property type="protein sequence ID" value="PNF40313.1"/>
    <property type="molecule type" value="Genomic_DNA"/>
</dbReference>
<feature type="region of interest" description="Disordered" evidence="1">
    <location>
        <begin position="112"/>
        <end position="136"/>
    </location>
</feature>
<evidence type="ECO:0000259" key="2">
    <source>
        <dbReference type="PROSITE" id="PS51782"/>
    </source>
</evidence>
<comment type="caution">
    <text evidence="3">The sequence shown here is derived from an EMBL/GenBank/DDBJ whole genome shotgun (WGS) entry which is preliminary data.</text>
</comment>
<feature type="compositionally biased region" description="Basic and acidic residues" evidence="1">
    <location>
        <begin position="613"/>
        <end position="632"/>
    </location>
</feature>
<feature type="domain" description="LysM" evidence="2">
    <location>
        <begin position="67"/>
        <end position="110"/>
    </location>
</feature>
<accession>A0A2J7RHK6</accession>
<feature type="compositionally biased region" description="Polar residues" evidence="1">
    <location>
        <begin position="126"/>
        <end position="136"/>
    </location>
</feature>
<feature type="compositionally biased region" description="Polar residues" evidence="1">
    <location>
        <begin position="309"/>
        <end position="318"/>
    </location>
</feature>
<proteinExistence type="predicted"/>
<keyword evidence="4" id="KW-1185">Reference proteome</keyword>
<evidence type="ECO:0000256" key="1">
    <source>
        <dbReference type="SAM" id="MobiDB-lite"/>
    </source>
</evidence>
<dbReference type="FunCoup" id="A0A2J7RHK6">
    <property type="interactions" value="1692"/>
</dbReference>
<dbReference type="SMART" id="SM00257">
    <property type="entry name" value="LysM"/>
    <property type="match status" value="1"/>
</dbReference>
<gene>
    <name evidence="3" type="ORF">B7P43_G05787</name>
</gene>
<sequence>MEYDFPVVVEDYDRTDEVQIWETELHDFMVWYIVPDSDGGGGGGSGKEVAALTEKKMGRSLPPVNTITYTVKASDTLTSVAARFDTTPSELTKLNRLTTRLIFPGQVLYVPDKQGSGTSGDERPGTNASDGDRSTVSTSIATHHLEGDTELPEEKDILDNLRPVSPKLVLPGHIEHVVTPLSPLTSHTGAAAPSSNASDQRLVANQRNCERFLKINVRHITDGQGVVCGVLLVTPNAVMFDPNVSDPLVIEHGPESYGVIAPMEFVVNAAIYYDIAHMRVGHTSDLPRSDVPKPEIYHAHGSRHKAASSADNPQNSPGKDSLLVKDETFPELARARSSSDNDDENESVCSCGASGREGDAFPKAFERDLVTPTNLMLLSSSDNEASDGQKESSRQVSFESSCSSVQHQKSLSDGTDGINAKLTEGEKMEDADDDKTPVDTFQMLEERRRSCLDHHWAIPSVDRSSVDKENGDIMATYEEKCSTSKAGICEDVAGSDETDRRGQLVKLSCHDSGIDIRDTGVLDSIGAGSHVPPGQVEPDPVLPLQKKVFSDAEIINASRNDWIPPKTVAQLSSVTDTVGIQSGDAYNRKKTSSVSFSLDSNADNSGEGTTTSDGKEGTDESGQKSDDPEKHESRKNKMLKRLSYPLAWVEGLTSEKDEKEALSSVPNSADSQHHSSVFSKVFSRRSSVGTFIRPHSSSSTFSDTRPHQSAAPKLDYRSMVSVDDMPELFVSFDKLIPRPARSCEDPPLYLRLRMGRPINKKIPKSTPIMSYGKKKMRPEYWFSVPRNRVDDLYNFLLLWVPHLYGELEEMDPKSRGYELVESDTELWEDEAGESGPAGKDERRASDEGELTELTRESWEV</sequence>
<dbReference type="PROSITE" id="PS51782">
    <property type="entry name" value="LYSM"/>
    <property type="match status" value="1"/>
</dbReference>
<feature type="region of interest" description="Disordered" evidence="1">
    <location>
        <begin position="589"/>
        <end position="637"/>
    </location>
</feature>
<dbReference type="InterPro" id="IPR036779">
    <property type="entry name" value="LysM_dom_sf"/>
</dbReference>
<reference evidence="3 4" key="1">
    <citation type="submission" date="2017-12" db="EMBL/GenBank/DDBJ databases">
        <title>Hemimetabolous genomes reveal molecular basis of termite eusociality.</title>
        <authorList>
            <person name="Harrison M.C."/>
            <person name="Jongepier E."/>
            <person name="Robertson H.M."/>
            <person name="Arning N."/>
            <person name="Bitard-Feildel T."/>
            <person name="Chao H."/>
            <person name="Childers C.P."/>
            <person name="Dinh H."/>
            <person name="Doddapaneni H."/>
            <person name="Dugan S."/>
            <person name="Gowin J."/>
            <person name="Greiner C."/>
            <person name="Han Y."/>
            <person name="Hu H."/>
            <person name="Hughes D.S.T."/>
            <person name="Huylmans A.-K."/>
            <person name="Kemena C."/>
            <person name="Kremer L.P.M."/>
            <person name="Lee S.L."/>
            <person name="Lopez-Ezquerra A."/>
            <person name="Mallet L."/>
            <person name="Monroy-Kuhn J.M."/>
            <person name="Moser A."/>
            <person name="Murali S.C."/>
            <person name="Muzny D.M."/>
            <person name="Otani S."/>
            <person name="Piulachs M.-D."/>
            <person name="Poelchau M."/>
            <person name="Qu J."/>
            <person name="Schaub F."/>
            <person name="Wada-Katsumata A."/>
            <person name="Worley K.C."/>
            <person name="Xie Q."/>
            <person name="Ylla G."/>
            <person name="Poulsen M."/>
            <person name="Gibbs R.A."/>
            <person name="Schal C."/>
            <person name="Richards S."/>
            <person name="Belles X."/>
            <person name="Korb J."/>
            <person name="Bornberg-Bauer E."/>
        </authorList>
    </citation>
    <scope>NUCLEOTIDE SEQUENCE [LARGE SCALE GENOMIC DNA]</scope>
    <source>
        <tissue evidence="3">Whole body</tissue>
    </source>
</reference>
<dbReference type="Pfam" id="PF01476">
    <property type="entry name" value="LysM"/>
    <property type="match status" value="1"/>
</dbReference>
<feature type="region of interest" description="Disordered" evidence="1">
    <location>
        <begin position="379"/>
        <end position="419"/>
    </location>
</feature>
<feature type="region of interest" description="Disordered" evidence="1">
    <location>
        <begin position="821"/>
        <end position="860"/>
    </location>
</feature>
<evidence type="ECO:0000313" key="4">
    <source>
        <dbReference type="Proteomes" id="UP000235965"/>
    </source>
</evidence>
<feature type="compositionally biased region" description="Polar residues" evidence="1">
    <location>
        <begin position="394"/>
        <end position="413"/>
    </location>
</feature>